<name>A0A101RYT9_9ACTN</name>
<dbReference type="InterPro" id="IPR003594">
    <property type="entry name" value="HATPase_dom"/>
</dbReference>
<dbReference type="PANTHER" id="PTHR43156">
    <property type="entry name" value="STAGE II SPORULATION PROTEIN E-RELATED"/>
    <property type="match status" value="1"/>
</dbReference>
<gene>
    <name evidence="6" type="ORF">AQJ54_25010</name>
</gene>
<feature type="domain" description="PPM-type phosphatase" evidence="5">
    <location>
        <begin position="455"/>
        <end position="749"/>
    </location>
</feature>
<dbReference type="InterPro" id="IPR013656">
    <property type="entry name" value="PAS_4"/>
</dbReference>
<proteinExistence type="predicted"/>
<dbReference type="RefSeq" id="WP_062241079.1">
    <property type="nucleotide sequence ID" value="NZ_JBPJFL010000002.1"/>
</dbReference>
<dbReference type="InterPro" id="IPR036457">
    <property type="entry name" value="PPM-type-like_dom_sf"/>
</dbReference>
<dbReference type="Gene3D" id="3.60.40.10">
    <property type="entry name" value="PPM-type phosphatase domain"/>
    <property type="match status" value="1"/>
</dbReference>
<organism evidence="6 7">
    <name type="scientific">Streptomyces griseorubiginosus</name>
    <dbReference type="NCBI Taxonomy" id="67304"/>
    <lineage>
        <taxon>Bacteria</taxon>
        <taxon>Bacillati</taxon>
        <taxon>Actinomycetota</taxon>
        <taxon>Actinomycetes</taxon>
        <taxon>Kitasatosporales</taxon>
        <taxon>Streptomycetaceae</taxon>
        <taxon>Streptomyces</taxon>
    </lineage>
</organism>
<accession>A0A101RYT9</accession>
<dbReference type="AlphaFoldDB" id="A0A101RYT9"/>
<dbReference type="InterPro" id="IPR052016">
    <property type="entry name" value="Bact_Sigma-Reg"/>
</dbReference>
<dbReference type="SUPFAM" id="SSF55874">
    <property type="entry name" value="ATPase domain of HSP90 chaperone/DNA topoisomerase II/histidine kinase"/>
    <property type="match status" value="1"/>
</dbReference>
<dbReference type="InterPro" id="IPR000014">
    <property type="entry name" value="PAS"/>
</dbReference>
<dbReference type="GO" id="GO:0016791">
    <property type="term" value="F:phosphatase activity"/>
    <property type="evidence" value="ECO:0007669"/>
    <property type="project" value="TreeGrafter"/>
</dbReference>
<evidence type="ECO:0000313" key="6">
    <source>
        <dbReference type="EMBL" id="KUN64284.1"/>
    </source>
</evidence>
<keyword evidence="7" id="KW-1185">Reference proteome</keyword>
<feature type="domain" description="PAS" evidence="4">
    <location>
        <begin position="8"/>
        <end position="74"/>
    </location>
</feature>
<dbReference type="EMBL" id="LMWV01000020">
    <property type="protein sequence ID" value="KUN64284.1"/>
    <property type="molecule type" value="Genomic_DNA"/>
</dbReference>
<dbReference type="InterPro" id="IPR029016">
    <property type="entry name" value="GAF-like_dom_sf"/>
</dbReference>
<dbReference type="CDD" id="cd00130">
    <property type="entry name" value="PAS"/>
    <property type="match status" value="2"/>
</dbReference>
<dbReference type="SUPFAM" id="SSF55781">
    <property type="entry name" value="GAF domain-like"/>
    <property type="match status" value="1"/>
</dbReference>
<dbReference type="InterPro" id="IPR036890">
    <property type="entry name" value="HATPase_C_sf"/>
</dbReference>
<dbReference type="Pfam" id="PF07228">
    <property type="entry name" value="SpoIIE"/>
    <property type="match status" value="2"/>
</dbReference>
<feature type="domain" description="PAS" evidence="4">
    <location>
        <begin position="127"/>
        <end position="193"/>
    </location>
</feature>
<evidence type="ECO:0000259" key="3">
    <source>
        <dbReference type="SMART" id="SM00065"/>
    </source>
</evidence>
<feature type="domain" description="GAF" evidence="3">
    <location>
        <begin position="286"/>
        <end position="434"/>
    </location>
</feature>
<dbReference type="SMART" id="SM00091">
    <property type="entry name" value="PAS"/>
    <property type="match status" value="2"/>
</dbReference>
<dbReference type="CDD" id="cd16936">
    <property type="entry name" value="HATPase_RsbW-like"/>
    <property type="match status" value="1"/>
</dbReference>
<dbReference type="Gene3D" id="3.30.450.20">
    <property type="entry name" value="PAS domain"/>
    <property type="match status" value="2"/>
</dbReference>
<dbReference type="FunFam" id="3.30.450.40:FF:000035">
    <property type="entry name" value="PAS sensor protein"/>
    <property type="match status" value="1"/>
</dbReference>
<comment type="caution">
    <text evidence="6">The sequence shown here is derived from an EMBL/GenBank/DDBJ whole genome shotgun (WGS) entry which is preliminary data.</text>
</comment>
<feature type="compositionally biased region" description="Gly residues" evidence="2">
    <location>
        <begin position="559"/>
        <end position="576"/>
    </location>
</feature>
<dbReference type="Gene3D" id="3.30.450.40">
    <property type="match status" value="1"/>
</dbReference>
<dbReference type="Pfam" id="PF08448">
    <property type="entry name" value="PAS_4"/>
    <property type="match status" value="1"/>
</dbReference>
<reference evidence="6 7" key="1">
    <citation type="submission" date="2015-10" db="EMBL/GenBank/DDBJ databases">
        <title>Draft genome sequence of Streptomyces griseorubiginosus DSM 40469, type strain for the species Streptomyces griseorubiginosus.</title>
        <authorList>
            <person name="Ruckert C."/>
            <person name="Winkler A."/>
            <person name="Kalinowski J."/>
            <person name="Kampfer P."/>
            <person name="Glaeser S."/>
        </authorList>
    </citation>
    <scope>NUCLEOTIDE SEQUENCE [LARGE SCALE GENOMIC DNA]</scope>
    <source>
        <strain evidence="6 7">DSM 40469</strain>
    </source>
</reference>
<evidence type="ECO:0000259" key="5">
    <source>
        <dbReference type="SMART" id="SM00331"/>
    </source>
</evidence>
<sequence length="880" mass="93106">MGAHKGHDTARHRFDVADAAPLLLDAHGIVTGWTRDAERLLDYGASEAVGMTAAALLTAEDAGRVPELAQRCRADGGWAGLLTAVRKGGRPARLMVRVTSADTDGTARWLVLLSELAEAPGWDMSRPVLEQMVTRSPIGIAIVDTDLRCVWSNPALEQFGSAPAPERLGLRFGEIQPGLDAEAIEAQMRRVLETGEPIVEYEHVGRVRAAPHRETAHTMSFTRIDDDQGKPMGVYYTVVDITERHRARQRLALLDRAGEHIGRGLDIRQTAQELADVAVPALADYITVDLLEPVLRGAEPTMQVPLVRAGQQSVNEGVPEAVVAVGEVAAYLPGTPPLRCLVEGTSWREERLDPLAAEWATDIPGGRTATFLELGLHSVMVVPIRARGATLGVTTFFRRRRQEPFDEDDLNLAEDLVSRAAVCVDNARRYTRERQAALVLQRSLLPHRLPEQDAVEVTACYRPADELTGLGGDWYDLIPLSGARVALVVGEVPGHGIAAAAAMGRLRTAVRTLAALDLPPEEVLGHLDDLVARAAREEGAGPEAAGGSGGGEGCGAAGGSGLAGGSGTAEGSGLAGGSEAVPGDTPAPGRSGSPAATPAPGNSRALAAPVDPSDESDSAQAVGSGCVYVVYDPVDGQCAMAAAGHPAPAVILPDGTVAFVDLPQGPSLGVGGPPFESVELALAPGSTLALHTDGLLAHGEGRSLEAGRERLREALERSADTLDLRCRAVVDSLAPDQPHDDLALLLARTRLLGPEQVADWDVPVDPAQVAEARKAASRQLTEWGLEDFAFTTELVVSELVTNAIRHAVGPIRLRLIRARTLMCEVLDCGSTAPHLRHPRTTDEGGRGLLLVSQFAQRWGTRFVPEGKVIWAEQSLREPGA</sequence>
<dbReference type="SMART" id="SM00331">
    <property type="entry name" value="PP2C_SIG"/>
    <property type="match status" value="1"/>
</dbReference>
<evidence type="ECO:0000313" key="7">
    <source>
        <dbReference type="Proteomes" id="UP000054375"/>
    </source>
</evidence>
<dbReference type="SMART" id="SM00065">
    <property type="entry name" value="GAF"/>
    <property type="match status" value="1"/>
</dbReference>
<dbReference type="InterPro" id="IPR035965">
    <property type="entry name" value="PAS-like_dom_sf"/>
</dbReference>
<dbReference type="Pfam" id="PF01590">
    <property type="entry name" value="GAF"/>
    <property type="match status" value="1"/>
</dbReference>
<dbReference type="SUPFAM" id="SSF55785">
    <property type="entry name" value="PYP-like sensor domain (PAS domain)"/>
    <property type="match status" value="2"/>
</dbReference>
<dbReference type="InterPro" id="IPR001932">
    <property type="entry name" value="PPM-type_phosphatase-like_dom"/>
</dbReference>
<protein>
    <submittedName>
        <fullName evidence="6">PAS domain S-box protein</fullName>
    </submittedName>
</protein>
<evidence type="ECO:0000259" key="4">
    <source>
        <dbReference type="SMART" id="SM00091"/>
    </source>
</evidence>
<evidence type="ECO:0000256" key="1">
    <source>
        <dbReference type="ARBA" id="ARBA00022801"/>
    </source>
</evidence>
<dbReference type="PANTHER" id="PTHR43156:SF2">
    <property type="entry name" value="STAGE II SPORULATION PROTEIN E"/>
    <property type="match status" value="1"/>
</dbReference>
<dbReference type="NCBIfam" id="TIGR00229">
    <property type="entry name" value="sensory_box"/>
    <property type="match status" value="1"/>
</dbReference>
<evidence type="ECO:0000256" key="2">
    <source>
        <dbReference type="SAM" id="MobiDB-lite"/>
    </source>
</evidence>
<dbReference type="Gene3D" id="3.30.565.10">
    <property type="entry name" value="Histidine kinase-like ATPase, C-terminal domain"/>
    <property type="match status" value="1"/>
</dbReference>
<keyword evidence="1" id="KW-0378">Hydrolase</keyword>
<feature type="region of interest" description="Disordered" evidence="2">
    <location>
        <begin position="559"/>
        <end position="619"/>
    </location>
</feature>
<dbReference type="Proteomes" id="UP000054375">
    <property type="component" value="Unassembled WGS sequence"/>
</dbReference>
<dbReference type="InterPro" id="IPR003018">
    <property type="entry name" value="GAF"/>
</dbReference>
<dbReference type="Pfam" id="PF13581">
    <property type="entry name" value="HATPase_c_2"/>
    <property type="match status" value="1"/>
</dbReference>
<dbReference type="FunFam" id="3.30.565.10:FF:000028">
    <property type="entry name" value="PAS sensor protein"/>
    <property type="match status" value="1"/>
</dbReference>